<keyword evidence="3" id="KW-1185">Reference proteome</keyword>
<dbReference type="InParanoid" id="A0A3N4LPE4"/>
<dbReference type="AlphaFoldDB" id="A0A3N4LPE4"/>
<dbReference type="EMBL" id="ML121540">
    <property type="protein sequence ID" value="RPB24686.1"/>
    <property type="molecule type" value="Genomic_DNA"/>
</dbReference>
<organism evidence="2 3">
    <name type="scientific">Terfezia boudieri ATCC MYA-4762</name>
    <dbReference type="NCBI Taxonomy" id="1051890"/>
    <lineage>
        <taxon>Eukaryota</taxon>
        <taxon>Fungi</taxon>
        <taxon>Dikarya</taxon>
        <taxon>Ascomycota</taxon>
        <taxon>Pezizomycotina</taxon>
        <taxon>Pezizomycetes</taxon>
        <taxon>Pezizales</taxon>
        <taxon>Pezizaceae</taxon>
        <taxon>Terfezia</taxon>
    </lineage>
</organism>
<reference evidence="2 3" key="1">
    <citation type="journal article" date="2018" name="Nat. Ecol. Evol.">
        <title>Pezizomycetes genomes reveal the molecular basis of ectomycorrhizal truffle lifestyle.</title>
        <authorList>
            <person name="Murat C."/>
            <person name="Payen T."/>
            <person name="Noel B."/>
            <person name="Kuo A."/>
            <person name="Morin E."/>
            <person name="Chen J."/>
            <person name="Kohler A."/>
            <person name="Krizsan K."/>
            <person name="Balestrini R."/>
            <person name="Da Silva C."/>
            <person name="Montanini B."/>
            <person name="Hainaut M."/>
            <person name="Levati E."/>
            <person name="Barry K.W."/>
            <person name="Belfiori B."/>
            <person name="Cichocki N."/>
            <person name="Clum A."/>
            <person name="Dockter R.B."/>
            <person name="Fauchery L."/>
            <person name="Guy J."/>
            <person name="Iotti M."/>
            <person name="Le Tacon F."/>
            <person name="Lindquist E.A."/>
            <person name="Lipzen A."/>
            <person name="Malagnac F."/>
            <person name="Mello A."/>
            <person name="Molinier V."/>
            <person name="Miyauchi S."/>
            <person name="Poulain J."/>
            <person name="Riccioni C."/>
            <person name="Rubini A."/>
            <person name="Sitrit Y."/>
            <person name="Splivallo R."/>
            <person name="Traeger S."/>
            <person name="Wang M."/>
            <person name="Zifcakova L."/>
            <person name="Wipf D."/>
            <person name="Zambonelli A."/>
            <person name="Paolocci F."/>
            <person name="Nowrousian M."/>
            <person name="Ottonello S."/>
            <person name="Baldrian P."/>
            <person name="Spatafora J.W."/>
            <person name="Henrissat B."/>
            <person name="Nagy L.G."/>
            <person name="Aury J.M."/>
            <person name="Wincker P."/>
            <person name="Grigoriev I.V."/>
            <person name="Bonfante P."/>
            <person name="Martin F.M."/>
        </authorList>
    </citation>
    <scope>NUCLEOTIDE SEQUENCE [LARGE SCALE GENOMIC DNA]</scope>
    <source>
        <strain evidence="2 3">ATCC MYA-4762</strain>
    </source>
</reference>
<dbReference type="Proteomes" id="UP000267821">
    <property type="component" value="Unassembled WGS sequence"/>
</dbReference>
<feature type="region of interest" description="Disordered" evidence="1">
    <location>
        <begin position="113"/>
        <end position="133"/>
    </location>
</feature>
<evidence type="ECO:0000313" key="2">
    <source>
        <dbReference type="EMBL" id="RPB24686.1"/>
    </source>
</evidence>
<proteinExistence type="predicted"/>
<evidence type="ECO:0000313" key="3">
    <source>
        <dbReference type="Proteomes" id="UP000267821"/>
    </source>
</evidence>
<sequence>MNTTAVPSTSPSFTFQGLHHPITNPLAISRRANVGLYPHDGLYAQHPHRNLGRFQRAHPEITPQERQYILHAKNRGDMDALSTQQFIYSSSSQSQGGFLSVFRNDGRMGVSSVPLSRTESCPLPGSASGKSQVMRRQHSSIDPSTIPEHLGQLFAGTTDMCLVPTLSSSFPPHGLPIQHISTPGSIPSALVGYLSQTFRDDPFSSVRGSACPYNDEEGAIENICIRGVSGNIGASGLGLSQAEVSTLPIHLSSFNSSAGAFDFTKQTMVGSFEQSLPTDLHLLPELTDTMGTPSSPAQMSRQPSCTTNSANSFNNFGTLPQAPVPMDTITAPEMGREWSDLSNPAIPTFIMSMFLVLVLCTDWLPSCRMLLAGPLPLNTSVVNSEVNREPMKVYLLTTQRS</sequence>
<evidence type="ECO:0000256" key="1">
    <source>
        <dbReference type="SAM" id="MobiDB-lite"/>
    </source>
</evidence>
<name>A0A3N4LPE4_9PEZI</name>
<gene>
    <name evidence="2" type="ORF">L211DRAFT_142731</name>
</gene>
<protein>
    <submittedName>
        <fullName evidence="2">Uncharacterized protein</fullName>
    </submittedName>
</protein>
<accession>A0A3N4LPE4</accession>